<feature type="domain" description="Transposase IS701-like DDE" evidence="2">
    <location>
        <begin position="5"/>
        <end position="203"/>
    </location>
</feature>
<reference evidence="3" key="1">
    <citation type="submission" date="2022-10" db="EMBL/GenBank/DDBJ databases">
        <title>The complete genomes of actinobacterial strains from the NBC collection.</title>
        <authorList>
            <person name="Joergensen T.S."/>
            <person name="Alvarez Arevalo M."/>
            <person name="Sterndorff E.B."/>
            <person name="Faurdal D."/>
            <person name="Vuksanovic O."/>
            <person name="Mourched A.-S."/>
            <person name="Charusanti P."/>
            <person name="Shaw S."/>
            <person name="Blin K."/>
            <person name="Weber T."/>
        </authorList>
    </citation>
    <scope>NUCLEOTIDE SEQUENCE</scope>
    <source>
        <strain evidence="3">NBC 00180</strain>
    </source>
</reference>
<dbReference type="PANTHER" id="PTHR33627:SF1">
    <property type="entry name" value="TRANSPOSASE"/>
    <property type="match status" value="1"/>
</dbReference>
<organism evidence="3">
    <name type="scientific">Streptomyces sp. NBC_00180</name>
    <dbReference type="NCBI Taxonomy" id="2903632"/>
    <lineage>
        <taxon>Bacteria</taxon>
        <taxon>Bacillati</taxon>
        <taxon>Actinomycetota</taxon>
        <taxon>Actinomycetes</taxon>
        <taxon>Kitasatosporales</taxon>
        <taxon>Streptomycetaceae</taxon>
        <taxon>Streptomyces</taxon>
    </lineage>
</organism>
<dbReference type="Pfam" id="PF13546">
    <property type="entry name" value="DDE_5"/>
    <property type="match status" value="1"/>
</dbReference>
<sequence length="309" mass="34115">MSVDDVFRRPASRENLRAMVRGLLSDVPRKNMGQVAEAAGHALLDRLPDFLARAAWDADELRDRVREFVVDSLQAEDAVLIADETGDIKKGTKSAGVDRQYTGVTRQVENAQVSVHLSYGSSRGRAIIDRELYAGQHWAGRGEEHRRRCEEASISQERARAVVTKPEPARRMVERALEAGVPFSYFLADELYGGSRALRAWLKRTPGPLRDGDPEERGAAAGRRPYPSGAAAVGEGSRDTDGAPQLRGRGQGTARLRLRRRRPGRYPSRPGTAPVDPPLCRTRRTTTVNSSARWPTSCATTPPALWPSW</sequence>
<feature type="compositionally biased region" description="Polar residues" evidence="1">
    <location>
        <begin position="285"/>
        <end position="300"/>
    </location>
</feature>
<dbReference type="EMBL" id="CP108140">
    <property type="protein sequence ID" value="WTP91353.1"/>
    <property type="molecule type" value="Genomic_DNA"/>
</dbReference>
<feature type="region of interest" description="Disordered" evidence="1">
    <location>
        <begin position="204"/>
        <end position="309"/>
    </location>
</feature>
<evidence type="ECO:0000259" key="2">
    <source>
        <dbReference type="Pfam" id="PF13546"/>
    </source>
</evidence>
<dbReference type="AlphaFoldDB" id="A0AAU1ICA3"/>
<dbReference type="PANTHER" id="PTHR33627">
    <property type="entry name" value="TRANSPOSASE"/>
    <property type="match status" value="1"/>
</dbReference>
<evidence type="ECO:0000313" key="3">
    <source>
        <dbReference type="EMBL" id="WTP91353.1"/>
    </source>
</evidence>
<gene>
    <name evidence="3" type="ORF">OG477_41300</name>
</gene>
<name>A0AAU1ICA3_9ACTN</name>
<accession>A0AAU1ICA3</accession>
<dbReference type="InterPro" id="IPR039365">
    <property type="entry name" value="IS701-like"/>
</dbReference>
<feature type="compositionally biased region" description="Low complexity" evidence="1">
    <location>
        <begin position="246"/>
        <end position="255"/>
    </location>
</feature>
<proteinExistence type="predicted"/>
<evidence type="ECO:0000256" key="1">
    <source>
        <dbReference type="SAM" id="MobiDB-lite"/>
    </source>
</evidence>
<protein>
    <submittedName>
        <fullName evidence="3">Transposase</fullName>
    </submittedName>
</protein>
<dbReference type="InterPro" id="IPR038721">
    <property type="entry name" value="IS701-like_DDE_dom"/>
</dbReference>